<dbReference type="Pfam" id="PF13439">
    <property type="entry name" value="Glyco_transf_4"/>
    <property type="match status" value="1"/>
</dbReference>
<organism evidence="5 6">
    <name type="scientific">Candidatus Methanocrinis natronophilus</name>
    <dbReference type="NCBI Taxonomy" id="3033396"/>
    <lineage>
        <taxon>Archaea</taxon>
        <taxon>Methanobacteriati</taxon>
        <taxon>Methanobacteriota</taxon>
        <taxon>Stenosarchaea group</taxon>
        <taxon>Methanomicrobia</taxon>
        <taxon>Methanotrichales</taxon>
        <taxon>Methanotrichaceae</taxon>
        <taxon>Methanocrinis</taxon>
    </lineage>
</organism>
<comment type="caution">
    <text evidence="5">The sequence shown here is derived from an EMBL/GenBank/DDBJ whole genome shotgun (WGS) entry which is preliminary data.</text>
</comment>
<dbReference type="Pfam" id="PF00534">
    <property type="entry name" value="Glycos_transf_1"/>
    <property type="match status" value="1"/>
</dbReference>
<evidence type="ECO:0000313" key="5">
    <source>
        <dbReference type="EMBL" id="MDF0591410.1"/>
    </source>
</evidence>
<dbReference type="Gene3D" id="3.40.50.2000">
    <property type="entry name" value="Glycogen Phosphorylase B"/>
    <property type="match status" value="2"/>
</dbReference>
<keyword evidence="6" id="KW-1185">Reference proteome</keyword>
<dbReference type="PANTHER" id="PTHR12526">
    <property type="entry name" value="GLYCOSYLTRANSFERASE"/>
    <property type="match status" value="1"/>
</dbReference>
<keyword evidence="1" id="KW-0328">Glycosyltransferase</keyword>
<evidence type="ECO:0000259" key="4">
    <source>
        <dbReference type="Pfam" id="PF13439"/>
    </source>
</evidence>
<feature type="domain" description="Glycosyltransferase subfamily 4-like N-terminal" evidence="4">
    <location>
        <begin position="24"/>
        <end position="187"/>
    </location>
</feature>
<dbReference type="InterPro" id="IPR028098">
    <property type="entry name" value="Glyco_trans_4-like_N"/>
</dbReference>
<accession>A0ABT5X9M0</accession>
<evidence type="ECO:0000256" key="2">
    <source>
        <dbReference type="ARBA" id="ARBA00022679"/>
    </source>
</evidence>
<dbReference type="RefSeq" id="WP_316967143.1">
    <property type="nucleotide sequence ID" value="NZ_JARFPK010000039.1"/>
</dbReference>
<dbReference type="SUPFAM" id="SSF53756">
    <property type="entry name" value="UDP-Glycosyltransferase/glycogen phosphorylase"/>
    <property type="match status" value="1"/>
</dbReference>
<dbReference type="EMBL" id="JARFPK010000039">
    <property type="protein sequence ID" value="MDF0591410.1"/>
    <property type="molecule type" value="Genomic_DNA"/>
</dbReference>
<evidence type="ECO:0000259" key="3">
    <source>
        <dbReference type="Pfam" id="PF00534"/>
    </source>
</evidence>
<keyword evidence="2" id="KW-0808">Transferase</keyword>
<feature type="domain" description="Glycosyl transferase family 1" evidence="3">
    <location>
        <begin position="203"/>
        <end position="371"/>
    </location>
</feature>
<reference evidence="5 6" key="1">
    <citation type="submission" date="2023-03" db="EMBL/GenBank/DDBJ databases">
        <title>WGS of Methanotrichaceae archaeon Mx.</title>
        <authorList>
            <person name="Sorokin D.Y."/>
            <person name="Merkel A.Y."/>
        </authorList>
    </citation>
    <scope>NUCLEOTIDE SEQUENCE [LARGE SCALE GENOMIC DNA]</scope>
    <source>
        <strain evidence="5 6">Mx</strain>
    </source>
</reference>
<dbReference type="Proteomes" id="UP001220010">
    <property type="component" value="Unassembled WGS sequence"/>
</dbReference>
<dbReference type="PANTHER" id="PTHR12526:SF629">
    <property type="entry name" value="TEICHURONIC ACID BIOSYNTHESIS GLYCOSYLTRANSFERASE TUAH-RELATED"/>
    <property type="match status" value="1"/>
</dbReference>
<gene>
    <name evidence="5" type="ORF">P0O15_09590</name>
</gene>
<protein>
    <submittedName>
        <fullName evidence="5">Glycosyltransferase family 4 protein</fullName>
    </submittedName>
</protein>
<sequence>MKICMILGHDFLHPHIDPRPYKEAKGLIRKGHDVTIVCWAVDFTGVGKDLKGLPRTEVFENIKIVRIFQRLSTPRSTSLIRGFQQLIAMIKMGRKAVEFDPQIIHCHDLDTLLSGVVAKKRIKVPLIYDSHEDWPGMIAPRGVIKSKLSYIFEILLIKYVDYTITVSSELVNMFKIKGQNHIAAIYNSRLLSDSIEEDMSMDLKKKFDINDDDFIVGYVGALSDNRGIDYLIKSVKLVKTSKKNIKLLIIGGPEIEIENLRFIAEKEGASEKVIFTGHVPYCDIPSYLALLDVGTSLIQPEPNHSIAAPGKIFEYMRMKLPMIVSDLKEMEHIVIENNCGITVDPTNPNEIAKAIEFYLENPIELNLRGERGRLAYENKYSWEKMEEKLISVYEELICV</sequence>
<evidence type="ECO:0000313" key="6">
    <source>
        <dbReference type="Proteomes" id="UP001220010"/>
    </source>
</evidence>
<dbReference type="InterPro" id="IPR001296">
    <property type="entry name" value="Glyco_trans_1"/>
</dbReference>
<proteinExistence type="predicted"/>
<dbReference type="CDD" id="cd03794">
    <property type="entry name" value="GT4_WbuB-like"/>
    <property type="match status" value="1"/>
</dbReference>
<name>A0ABT5X9M0_9EURY</name>
<evidence type="ECO:0000256" key="1">
    <source>
        <dbReference type="ARBA" id="ARBA00022676"/>
    </source>
</evidence>